<name>A0A6S6ZZR6_9BURK</name>
<gene>
    <name evidence="3" type="ORF">LMG3441_02646</name>
</gene>
<dbReference type="PIRSF" id="PIRSF017082">
    <property type="entry name" value="YflP"/>
    <property type="match status" value="1"/>
</dbReference>
<sequence length="335" mass="34462">MTQAVPPRAGWRSVAVAALATLALPVIHTAAHAAGYPEHPVTVVVPYPPGGGADIFGRAIANALQPGLKQTVLVENKPGAGGNIGMAYVARAKPDGYTLGLGTIGTQTINQFLYSNMTFDPERDLVPIALVSTTPNVIAVSAKSPYKTVADVIKAAKQSPDKKLTYASPGIGSSVHLTGAYFESMAGVTMLHVPFKGTSASLPAVAGGQVDLLFDNLPGALAQIKDGNLVRGVAVTSGARDPSVPNLPTVAESGLPGFDVTAWFALYAPRNTPAPVVQQLIDAARSGLQSQAIATNFATMGAKPGTLFGADLAAFESAERKKWGGLIKDKGITAQ</sequence>
<dbReference type="EMBL" id="CADIJQ010000003">
    <property type="protein sequence ID" value="CAB3702551.1"/>
    <property type="molecule type" value="Genomic_DNA"/>
</dbReference>
<reference evidence="3 4" key="1">
    <citation type="submission" date="2020-04" db="EMBL/GenBank/DDBJ databases">
        <authorList>
            <person name="De Canck E."/>
        </authorList>
    </citation>
    <scope>NUCLEOTIDE SEQUENCE [LARGE SCALE GENOMIC DNA]</scope>
    <source>
        <strain evidence="3 4">LMG 3441</strain>
    </source>
</reference>
<feature type="chain" id="PRO_5028809785" evidence="2">
    <location>
        <begin position="34"/>
        <end position="335"/>
    </location>
</feature>
<comment type="similarity">
    <text evidence="1">Belongs to the UPF0065 (bug) family.</text>
</comment>
<proteinExistence type="inferred from homology"/>
<dbReference type="CDD" id="cd07012">
    <property type="entry name" value="PBP2_Bug_TTT"/>
    <property type="match status" value="1"/>
</dbReference>
<dbReference type="InterPro" id="IPR005064">
    <property type="entry name" value="BUG"/>
</dbReference>
<feature type="signal peptide" evidence="2">
    <location>
        <begin position="1"/>
        <end position="33"/>
    </location>
</feature>
<keyword evidence="4" id="KW-1185">Reference proteome</keyword>
<evidence type="ECO:0000256" key="2">
    <source>
        <dbReference type="SAM" id="SignalP"/>
    </source>
</evidence>
<dbReference type="PANTHER" id="PTHR42928">
    <property type="entry name" value="TRICARBOXYLATE-BINDING PROTEIN"/>
    <property type="match status" value="1"/>
</dbReference>
<organism evidence="3 4">
    <name type="scientific">Achromobacter kerstersii</name>
    <dbReference type="NCBI Taxonomy" id="1353890"/>
    <lineage>
        <taxon>Bacteria</taxon>
        <taxon>Pseudomonadati</taxon>
        <taxon>Pseudomonadota</taxon>
        <taxon>Betaproteobacteria</taxon>
        <taxon>Burkholderiales</taxon>
        <taxon>Alcaligenaceae</taxon>
        <taxon>Achromobacter</taxon>
    </lineage>
</organism>
<evidence type="ECO:0000256" key="1">
    <source>
        <dbReference type="ARBA" id="ARBA00006987"/>
    </source>
</evidence>
<dbReference type="Pfam" id="PF03401">
    <property type="entry name" value="TctC"/>
    <property type="match status" value="1"/>
</dbReference>
<dbReference type="Gene3D" id="3.40.190.150">
    <property type="entry name" value="Bordetella uptake gene, domain 1"/>
    <property type="match status" value="1"/>
</dbReference>
<evidence type="ECO:0000313" key="4">
    <source>
        <dbReference type="Proteomes" id="UP000494269"/>
    </source>
</evidence>
<evidence type="ECO:0000313" key="3">
    <source>
        <dbReference type="EMBL" id="CAB3702551.1"/>
    </source>
</evidence>
<dbReference type="PANTHER" id="PTHR42928:SF5">
    <property type="entry name" value="BLR1237 PROTEIN"/>
    <property type="match status" value="1"/>
</dbReference>
<dbReference type="Gene3D" id="3.40.190.10">
    <property type="entry name" value="Periplasmic binding protein-like II"/>
    <property type="match status" value="1"/>
</dbReference>
<keyword evidence="2" id="KW-0732">Signal</keyword>
<protein>
    <submittedName>
        <fullName evidence="3">Uncharacterized protein</fullName>
    </submittedName>
</protein>
<dbReference type="RefSeq" id="WP_054426238.1">
    <property type="nucleotide sequence ID" value="NZ_CADIJQ010000003.1"/>
</dbReference>
<dbReference type="AlphaFoldDB" id="A0A6S6ZZR6"/>
<dbReference type="SUPFAM" id="SSF53850">
    <property type="entry name" value="Periplasmic binding protein-like II"/>
    <property type="match status" value="1"/>
</dbReference>
<dbReference type="Proteomes" id="UP000494269">
    <property type="component" value="Unassembled WGS sequence"/>
</dbReference>
<dbReference type="InterPro" id="IPR042100">
    <property type="entry name" value="Bug_dom1"/>
</dbReference>
<accession>A0A6S6ZZR6</accession>